<evidence type="ECO:0000313" key="3">
    <source>
        <dbReference type="Proteomes" id="UP000323000"/>
    </source>
</evidence>
<dbReference type="OrthoDB" id="778649at2759"/>
<feature type="compositionally biased region" description="Polar residues" evidence="1">
    <location>
        <begin position="304"/>
        <end position="317"/>
    </location>
</feature>
<keyword evidence="3" id="KW-1185">Reference proteome</keyword>
<name>A0A5C7H658_9ROSI</name>
<proteinExistence type="predicted"/>
<accession>A0A5C7H658</accession>
<feature type="region of interest" description="Disordered" evidence="1">
    <location>
        <begin position="667"/>
        <end position="749"/>
    </location>
</feature>
<dbReference type="InterPro" id="IPR040305">
    <property type="entry name" value="At1g75730-like"/>
</dbReference>
<dbReference type="EMBL" id="VAHF01000010">
    <property type="protein sequence ID" value="TXG52065.1"/>
    <property type="molecule type" value="Genomic_DNA"/>
</dbReference>
<feature type="region of interest" description="Disordered" evidence="1">
    <location>
        <begin position="803"/>
        <end position="829"/>
    </location>
</feature>
<feature type="compositionally biased region" description="Low complexity" evidence="1">
    <location>
        <begin position="806"/>
        <end position="821"/>
    </location>
</feature>
<dbReference type="PANTHER" id="PTHR34792:SF1">
    <property type="entry name" value="OS02G0121500 PROTEIN"/>
    <property type="match status" value="1"/>
</dbReference>
<dbReference type="PANTHER" id="PTHR34792">
    <property type="entry name" value="OS02G0121500 PROTEIN"/>
    <property type="match status" value="1"/>
</dbReference>
<evidence type="ECO:0000313" key="2">
    <source>
        <dbReference type="EMBL" id="TXG52065.1"/>
    </source>
</evidence>
<feature type="compositionally biased region" description="Polar residues" evidence="1">
    <location>
        <begin position="217"/>
        <end position="229"/>
    </location>
</feature>
<feature type="compositionally biased region" description="Basic residues" evidence="1">
    <location>
        <begin position="169"/>
        <end position="180"/>
    </location>
</feature>
<feature type="region of interest" description="Disordered" evidence="1">
    <location>
        <begin position="1"/>
        <end position="21"/>
    </location>
</feature>
<organism evidence="2 3">
    <name type="scientific">Acer yangbiense</name>
    <dbReference type="NCBI Taxonomy" id="1000413"/>
    <lineage>
        <taxon>Eukaryota</taxon>
        <taxon>Viridiplantae</taxon>
        <taxon>Streptophyta</taxon>
        <taxon>Embryophyta</taxon>
        <taxon>Tracheophyta</taxon>
        <taxon>Spermatophyta</taxon>
        <taxon>Magnoliopsida</taxon>
        <taxon>eudicotyledons</taxon>
        <taxon>Gunneridae</taxon>
        <taxon>Pentapetalae</taxon>
        <taxon>rosids</taxon>
        <taxon>malvids</taxon>
        <taxon>Sapindales</taxon>
        <taxon>Sapindaceae</taxon>
        <taxon>Hippocastanoideae</taxon>
        <taxon>Acereae</taxon>
        <taxon>Acer</taxon>
    </lineage>
</organism>
<comment type="caution">
    <text evidence="2">The sequence shown here is derived from an EMBL/GenBank/DDBJ whole genome shotgun (WGS) entry which is preliminary data.</text>
</comment>
<feature type="region of interest" description="Disordered" evidence="1">
    <location>
        <begin position="211"/>
        <end position="231"/>
    </location>
</feature>
<feature type="compositionally biased region" description="Low complexity" evidence="1">
    <location>
        <begin position="684"/>
        <end position="702"/>
    </location>
</feature>
<gene>
    <name evidence="2" type="ORF">EZV62_021234</name>
</gene>
<feature type="region of interest" description="Disordered" evidence="1">
    <location>
        <begin position="169"/>
        <end position="196"/>
    </location>
</feature>
<feature type="compositionally biased region" description="Low complexity" evidence="1">
    <location>
        <begin position="728"/>
        <end position="740"/>
    </location>
</feature>
<feature type="region of interest" description="Disordered" evidence="1">
    <location>
        <begin position="273"/>
        <end position="319"/>
    </location>
</feature>
<reference evidence="3" key="1">
    <citation type="journal article" date="2019" name="Gigascience">
        <title>De novo genome assembly of the endangered Acer yangbiense, a plant species with extremely small populations endemic to Yunnan Province, China.</title>
        <authorList>
            <person name="Yang J."/>
            <person name="Wariss H.M."/>
            <person name="Tao L."/>
            <person name="Zhang R."/>
            <person name="Yun Q."/>
            <person name="Hollingsworth P."/>
            <person name="Dao Z."/>
            <person name="Luo G."/>
            <person name="Guo H."/>
            <person name="Ma Y."/>
            <person name="Sun W."/>
        </authorList>
    </citation>
    <scope>NUCLEOTIDE SEQUENCE [LARGE SCALE GENOMIC DNA]</scope>
    <source>
        <strain evidence="3">cv. Malutang</strain>
    </source>
</reference>
<dbReference type="AlphaFoldDB" id="A0A5C7H658"/>
<protein>
    <submittedName>
        <fullName evidence="2">Uncharacterized protein</fullName>
    </submittedName>
</protein>
<evidence type="ECO:0000256" key="1">
    <source>
        <dbReference type="SAM" id="MobiDB-lite"/>
    </source>
</evidence>
<sequence length="863" mass="96000">MDKSRDDVRQSGGGASRLSSRHIINKQSGHNKLFSGVNLLYSPPPTIFCENKQNPHLFLDSLACRFAFVYAALMVLIRVSQIMLSDGGEDLKIPLEKPKKQRLVKKLSAVNRASSSNEEDFEMGCDMSDREIEFPSQSHPSMCTTGKRFKLPKKQFFDDCNGVDHASVPRKLRSAMKKRSRESLSPPLPDSKKLNHTISLRVESPLKKDGIKKSKLSMKQGSSDWSTNHAAGPITKDEEEVVETLYALAGMFPDNDSHDKRKLETTPLEAKLPALPDCKDSPTPAIEDSAITKEDESSIFPLRTTESTNTPSSNVDNSVKETAGVDSLNEPGVQEQHDSNDSKTLNVKSESCVSQVNLHGMISSLSKTEHNDDKPSCNPVKFHLLPELNLDSGMKQSSQKDTSLLDRKPELVLGFLKHGHLVRYCIHYTDTCILFASFFKGPGLWPGLSPMVLHDAGSLSPLQSSAAKTPAWLDTAKCAYKPSSFENGISFGKVSKGTGDRRSLKRCAAHVYISRLIRDLKMPESKEKLPLQPDPLRTAHVRQKQGIVMAINDFDSVKHGLNGVISCNNIGSSTSGRSLSEVRNGFLQHNRFHEDHQQNAASSRVNTLQKQGFDFLSLSAGGGGAAEATKSFNRTGNHGIAPSLQFQVPYLHSLAQHQRFMTHSMPQTRYPTSAYPDQLSTSTSASPQQVQLQLPPYLSSPFLGPPHTSPTFSTKQQQQHQHQHQHQQHQQQHQQQQQQQHQHHHQQLWAAHLAAQYRPAGTSTAMNQFPSWVNGRHDPTLLHCPQSTPSPSALEVFGPKYSPISQQQQLQQQQQQQQPQLVSIPPTRVKRQDHHLPLVYEETEGGFWTGGAFPLQLLCNERL</sequence>
<dbReference type="Proteomes" id="UP000323000">
    <property type="component" value="Chromosome 10"/>
</dbReference>